<keyword evidence="1 7" id="KW-0723">Serine/threonine-protein kinase</keyword>
<dbReference type="GO" id="GO:0004674">
    <property type="term" value="F:protein serine/threonine kinase activity"/>
    <property type="evidence" value="ECO:0007669"/>
    <property type="project" value="UniProtKB-KW"/>
</dbReference>
<dbReference type="GO" id="GO:0033316">
    <property type="term" value="P:meiotic spindle assembly checkpoint signaling"/>
    <property type="evidence" value="ECO:0007669"/>
    <property type="project" value="TreeGrafter"/>
</dbReference>
<dbReference type="GO" id="GO:0098813">
    <property type="term" value="P:nuclear chromosome segregation"/>
    <property type="evidence" value="ECO:0007669"/>
    <property type="project" value="UniProtKB-ARBA"/>
</dbReference>
<evidence type="ECO:0000256" key="3">
    <source>
        <dbReference type="ARBA" id="ARBA00022741"/>
    </source>
</evidence>
<keyword evidence="4" id="KW-0418">Kinase</keyword>
<evidence type="ECO:0000256" key="2">
    <source>
        <dbReference type="ARBA" id="ARBA00022679"/>
    </source>
</evidence>
<dbReference type="GO" id="GO:0005634">
    <property type="term" value="C:nucleus"/>
    <property type="evidence" value="ECO:0007669"/>
    <property type="project" value="TreeGrafter"/>
</dbReference>
<sequence length="299" mass="33546">VRKKAYTKLCCVGRGGSSRVYRVLDENNEIYAIKRVTLERADADTIQGYQNEIQLLTRLSGQPGIIKLIDFESSIKKNTIMLVLECGEIDFAALIAQRVAEKFYQPQMLQAVHVIHEEKIVHSDLKPANFVLVKGNLKLIDFGIAKAIANDTTNIQRDQQIGTVNYMSPEAIEETQRSDGKKVMKLGRASDVWSLGCILYQMVYGRPPFHSLTLYPKMKAIPDPNHVIDFPEYTVPLKLGSGDKPDVRIESLATQLSPDLINSMKMCLVRDPKKRGTIPELLAQNWVEGSECTRTPSAL</sequence>
<dbReference type="FunFam" id="3.30.200.20:FF:000131">
    <property type="entry name" value="Dual specificity protein kinase TTK"/>
    <property type="match status" value="1"/>
</dbReference>
<dbReference type="PROSITE" id="PS50011">
    <property type="entry name" value="PROTEIN_KINASE_DOM"/>
    <property type="match status" value="1"/>
</dbReference>
<dbReference type="PANTHER" id="PTHR22974">
    <property type="entry name" value="MIXED LINEAGE PROTEIN KINASE"/>
    <property type="match status" value="1"/>
</dbReference>
<dbReference type="InterPro" id="IPR000719">
    <property type="entry name" value="Prot_kinase_dom"/>
</dbReference>
<feature type="binding site" evidence="6">
    <location>
        <position position="34"/>
    </location>
    <ligand>
        <name>ATP</name>
        <dbReference type="ChEBI" id="CHEBI:30616"/>
    </ligand>
</feature>
<evidence type="ECO:0000256" key="4">
    <source>
        <dbReference type="ARBA" id="ARBA00022777"/>
    </source>
</evidence>
<keyword evidence="2" id="KW-0808">Transferase</keyword>
<reference evidence="9" key="1">
    <citation type="journal article" date="2020" name="Nat. Commun.">
        <title>Large-scale genome sequencing of mycorrhizal fungi provides insights into the early evolution of symbiotic traits.</title>
        <authorList>
            <person name="Miyauchi S."/>
            <person name="Kiss E."/>
            <person name="Kuo A."/>
            <person name="Drula E."/>
            <person name="Kohler A."/>
            <person name="Sanchez-Garcia M."/>
            <person name="Morin E."/>
            <person name="Andreopoulos B."/>
            <person name="Barry K.W."/>
            <person name="Bonito G."/>
            <person name="Buee M."/>
            <person name="Carver A."/>
            <person name="Chen C."/>
            <person name="Cichocki N."/>
            <person name="Clum A."/>
            <person name="Culley D."/>
            <person name="Crous P.W."/>
            <person name="Fauchery L."/>
            <person name="Girlanda M."/>
            <person name="Hayes R.D."/>
            <person name="Keri Z."/>
            <person name="LaButti K."/>
            <person name="Lipzen A."/>
            <person name="Lombard V."/>
            <person name="Magnuson J."/>
            <person name="Maillard F."/>
            <person name="Murat C."/>
            <person name="Nolan M."/>
            <person name="Ohm R.A."/>
            <person name="Pangilinan J."/>
            <person name="Pereira M.F."/>
            <person name="Perotto S."/>
            <person name="Peter M."/>
            <person name="Pfister S."/>
            <person name="Riley R."/>
            <person name="Sitrit Y."/>
            <person name="Stielow J.B."/>
            <person name="Szollosi G."/>
            <person name="Zifcakova L."/>
            <person name="Stursova M."/>
            <person name="Spatafora J.W."/>
            <person name="Tedersoo L."/>
            <person name="Vaario L.M."/>
            <person name="Yamada A."/>
            <person name="Yan M."/>
            <person name="Wang P."/>
            <person name="Xu J."/>
            <person name="Bruns T."/>
            <person name="Baldrian P."/>
            <person name="Vilgalys R."/>
            <person name="Dunand C."/>
            <person name="Henrissat B."/>
            <person name="Grigoriev I.V."/>
            <person name="Hibbett D."/>
            <person name="Nagy L.G."/>
            <person name="Martin F.M."/>
        </authorList>
    </citation>
    <scope>NUCLEOTIDE SEQUENCE</scope>
    <source>
        <strain evidence="9">UP504</strain>
    </source>
</reference>
<name>A0A9P6AL74_9AGAM</name>
<feature type="domain" description="Protein kinase" evidence="8">
    <location>
        <begin position="6"/>
        <end position="287"/>
    </location>
</feature>
<dbReference type="OrthoDB" id="20524at2759"/>
<dbReference type="Pfam" id="PF00069">
    <property type="entry name" value="Pkinase"/>
    <property type="match status" value="1"/>
</dbReference>
<dbReference type="GO" id="GO:0005524">
    <property type="term" value="F:ATP binding"/>
    <property type="evidence" value="ECO:0007669"/>
    <property type="project" value="UniProtKB-UniRule"/>
</dbReference>
<dbReference type="AlphaFoldDB" id="A0A9P6AL74"/>
<feature type="non-terminal residue" evidence="9">
    <location>
        <position position="1"/>
    </location>
</feature>
<dbReference type="CDD" id="cd14131">
    <property type="entry name" value="PKc_Mps1"/>
    <property type="match status" value="1"/>
</dbReference>
<accession>A0A9P6AL74</accession>
<dbReference type="GO" id="GO:0000776">
    <property type="term" value="C:kinetochore"/>
    <property type="evidence" value="ECO:0007669"/>
    <property type="project" value="TreeGrafter"/>
</dbReference>
<dbReference type="InterPro" id="IPR008271">
    <property type="entry name" value="Ser/Thr_kinase_AS"/>
</dbReference>
<dbReference type="InterPro" id="IPR011009">
    <property type="entry name" value="Kinase-like_dom_sf"/>
</dbReference>
<comment type="caution">
    <text evidence="9">The sequence shown here is derived from an EMBL/GenBank/DDBJ whole genome shotgun (WGS) entry which is preliminary data.</text>
</comment>
<dbReference type="PANTHER" id="PTHR22974:SF21">
    <property type="entry name" value="DUAL SPECIFICITY PROTEIN KINASE TTK"/>
    <property type="match status" value="1"/>
</dbReference>
<evidence type="ECO:0000259" key="8">
    <source>
        <dbReference type="PROSITE" id="PS50011"/>
    </source>
</evidence>
<organism evidence="9 10">
    <name type="scientific">Hydnum rufescens UP504</name>
    <dbReference type="NCBI Taxonomy" id="1448309"/>
    <lineage>
        <taxon>Eukaryota</taxon>
        <taxon>Fungi</taxon>
        <taxon>Dikarya</taxon>
        <taxon>Basidiomycota</taxon>
        <taxon>Agaricomycotina</taxon>
        <taxon>Agaricomycetes</taxon>
        <taxon>Cantharellales</taxon>
        <taxon>Hydnaceae</taxon>
        <taxon>Hydnum</taxon>
    </lineage>
</organism>
<evidence type="ECO:0000256" key="1">
    <source>
        <dbReference type="ARBA" id="ARBA00022527"/>
    </source>
</evidence>
<dbReference type="GO" id="GO:0007094">
    <property type="term" value="P:mitotic spindle assembly checkpoint signaling"/>
    <property type="evidence" value="ECO:0007669"/>
    <property type="project" value="TreeGrafter"/>
</dbReference>
<evidence type="ECO:0000256" key="6">
    <source>
        <dbReference type="PROSITE-ProRule" id="PRU10141"/>
    </source>
</evidence>
<dbReference type="PROSITE" id="PS00107">
    <property type="entry name" value="PROTEIN_KINASE_ATP"/>
    <property type="match status" value="1"/>
</dbReference>
<dbReference type="FunFam" id="1.10.510.10:FF:000224">
    <property type="entry name" value="serine/threonine-protein kinase mph1 isoform X1"/>
    <property type="match status" value="1"/>
</dbReference>
<proteinExistence type="inferred from homology"/>
<evidence type="ECO:0000313" key="9">
    <source>
        <dbReference type="EMBL" id="KAF9507761.1"/>
    </source>
</evidence>
<evidence type="ECO:0000256" key="5">
    <source>
        <dbReference type="ARBA" id="ARBA00022840"/>
    </source>
</evidence>
<dbReference type="SUPFAM" id="SSF56112">
    <property type="entry name" value="Protein kinase-like (PK-like)"/>
    <property type="match status" value="1"/>
</dbReference>
<keyword evidence="3 6" id="KW-0547">Nucleotide-binding</keyword>
<dbReference type="GO" id="GO:0004712">
    <property type="term" value="F:protein serine/threonine/tyrosine kinase activity"/>
    <property type="evidence" value="ECO:0007669"/>
    <property type="project" value="TreeGrafter"/>
</dbReference>
<gene>
    <name evidence="9" type="ORF">BS47DRAFT_1419528</name>
</gene>
<dbReference type="Proteomes" id="UP000886523">
    <property type="component" value="Unassembled WGS sequence"/>
</dbReference>
<protein>
    <recommendedName>
        <fullName evidence="8">Protein kinase domain-containing protein</fullName>
    </recommendedName>
</protein>
<dbReference type="InterPro" id="IPR017441">
    <property type="entry name" value="Protein_kinase_ATP_BS"/>
</dbReference>
<dbReference type="Gene3D" id="1.10.510.10">
    <property type="entry name" value="Transferase(Phosphotransferase) domain 1"/>
    <property type="match status" value="1"/>
</dbReference>
<dbReference type="EMBL" id="MU129073">
    <property type="protein sequence ID" value="KAF9507761.1"/>
    <property type="molecule type" value="Genomic_DNA"/>
</dbReference>
<dbReference type="SMART" id="SM00220">
    <property type="entry name" value="S_TKc"/>
    <property type="match status" value="1"/>
</dbReference>
<evidence type="ECO:0000313" key="10">
    <source>
        <dbReference type="Proteomes" id="UP000886523"/>
    </source>
</evidence>
<keyword evidence="10" id="KW-1185">Reference proteome</keyword>
<dbReference type="Gene3D" id="3.30.200.20">
    <property type="entry name" value="Phosphorylase Kinase, domain 1"/>
    <property type="match status" value="1"/>
</dbReference>
<dbReference type="PROSITE" id="PS00108">
    <property type="entry name" value="PROTEIN_KINASE_ST"/>
    <property type="match status" value="1"/>
</dbReference>
<dbReference type="InterPro" id="IPR027084">
    <property type="entry name" value="Mps1_cat"/>
</dbReference>
<comment type="similarity">
    <text evidence="7">Belongs to the protein kinase superfamily.</text>
</comment>
<keyword evidence="5 6" id="KW-0067">ATP-binding</keyword>
<dbReference type="GO" id="GO:0034501">
    <property type="term" value="P:protein localization to kinetochore"/>
    <property type="evidence" value="ECO:0007669"/>
    <property type="project" value="TreeGrafter"/>
</dbReference>
<evidence type="ECO:0000256" key="7">
    <source>
        <dbReference type="RuleBase" id="RU000304"/>
    </source>
</evidence>